<protein>
    <recommendedName>
        <fullName evidence="3">DUF4350 domain-containing protein</fullName>
    </recommendedName>
</protein>
<dbReference type="InterPro" id="IPR025646">
    <property type="entry name" value="DUF4350"/>
</dbReference>
<evidence type="ECO:0000256" key="1">
    <source>
        <dbReference type="SAM" id="MobiDB-lite"/>
    </source>
</evidence>
<feature type="region of interest" description="Disordered" evidence="1">
    <location>
        <begin position="1"/>
        <end position="22"/>
    </location>
</feature>
<accession>A0A1J5Q2M5</accession>
<gene>
    <name evidence="4" type="ORF">GALL_441050</name>
</gene>
<proteinExistence type="predicted"/>
<keyword evidence="2" id="KW-0812">Transmembrane</keyword>
<feature type="transmembrane region" description="Helical" evidence="2">
    <location>
        <begin position="51"/>
        <end position="68"/>
    </location>
</feature>
<keyword evidence="2" id="KW-0472">Membrane</keyword>
<keyword evidence="2" id="KW-1133">Transmembrane helix</keyword>
<evidence type="ECO:0000313" key="4">
    <source>
        <dbReference type="EMBL" id="OIQ74247.1"/>
    </source>
</evidence>
<feature type="domain" description="DUF4350" evidence="3">
    <location>
        <begin position="80"/>
        <end position="252"/>
    </location>
</feature>
<name>A0A1J5Q2M5_9ZZZZ</name>
<sequence length="418" mass="42763">MTQISAQGRTPGRTPEQPLGQTPVVLTAGTVVGDGSTATSTVRARWRRGRTTAIVIALLVVVAALSVLPRPRTSGIPLAPDNPSPAGGRAVARILADRGVTVEYVRTTATAVARATSGATLLVTSTDLLDSEQVAALGRTTADIVLVDPSAAALGALSDGRADRYGTPRAPGTTVSADCSDDDARAAGQITVDASGLLLVDGAGVVCFPGGDPSTGAYLVLTGSRRLTALASAEPLTNGALARAGNAAIALRALGRNTTLVWYVPSPQDSGTDQVSAPGLGDLLPPQAGLVGVQLLLVALVAAVWRGRRLGRLVTEPLPVVVRSSETVRGRGRLYRRSRSLGHAAAALRAGTARRCATRVGLARSADAVTVIDALARATGRPSEEIAALLYGPPPTDDGGLAHLARRLDDLESEVHRT</sequence>
<dbReference type="AlphaFoldDB" id="A0A1J5Q2M5"/>
<dbReference type="Pfam" id="PF14258">
    <property type="entry name" value="DUF4350"/>
    <property type="match status" value="1"/>
</dbReference>
<reference evidence="4" key="1">
    <citation type="submission" date="2016-10" db="EMBL/GenBank/DDBJ databases">
        <title>Sequence of Gallionella enrichment culture.</title>
        <authorList>
            <person name="Poehlein A."/>
            <person name="Muehling M."/>
            <person name="Daniel R."/>
        </authorList>
    </citation>
    <scope>NUCLEOTIDE SEQUENCE</scope>
</reference>
<evidence type="ECO:0000256" key="2">
    <source>
        <dbReference type="SAM" id="Phobius"/>
    </source>
</evidence>
<evidence type="ECO:0000259" key="3">
    <source>
        <dbReference type="Pfam" id="PF14258"/>
    </source>
</evidence>
<comment type="caution">
    <text evidence="4">The sequence shown here is derived from an EMBL/GenBank/DDBJ whole genome shotgun (WGS) entry which is preliminary data.</text>
</comment>
<dbReference type="EMBL" id="MLJW01002576">
    <property type="protein sequence ID" value="OIQ74247.1"/>
    <property type="molecule type" value="Genomic_DNA"/>
</dbReference>
<organism evidence="4">
    <name type="scientific">mine drainage metagenome</name>
    <dbReference type="NCBI Taxonomy" id="410659"/>
    <lineage>
        <taxon>unclassified sequences</taxon>
        <taxon>metagenomes</taxon>
        <taxon>ecological metagenomes</taxon>
    </lineage>
</organism>